<dbReference type="InterPro" id="IPR027417">
    <property type="entry name" value="P-loop_NTPase"/>
</dbReference>
<dbReference type="Gene3D" id="3.40.50.300">
    <property type="entry name" value="P-loop containing nucleotide triphosphate hydrolases"/>
    <property type="match status" value="1"/>
</dbReference>
<dbReference type="PROSITE" id="PS51194">
    <property type="entry name" value="HELICASE_CTER"/>
    <property type="match status" value="1"/>
</dbReference>
<dbReference type="STRING" id="56107.Cylst_3107"/>
<dbReference type="InterPro" id="IPR001650">
    <property type="entry name" value="Helicase_C-like"/>
</dbReference>
<sequence length="1205" mass="138752">MKSKIAEDLGRLFEVGFNIGILAYIEENKIKQRFGDLYRQELQQLKLPKIRQRVVDKVISSLERDMAETWSIFFIQKGFLSGFNFFREYIKSAGWDKPYKLQNVEILYYQCRFNGDNSIGTYDNKNDFQWFSEVLSQFDNLDNISQYIASYKKKGEFLNADTLILLRYRREYRVICVDLSVFSITSNEDVKNIDYIEIIRRLLMRDISYLRSKSVFSNLRIDTESLGLEFSEGLKTYFTAFKYRDKESTKSIQAACYLHSFYEFLQETTILPDTAGAVFNSIGYSDRGISTISIQRENVEILKTCYQIYKHDSSPKDIPEARKQVLNQIKRSAYRSFERGKEFVDSLLAIPADKITILPRHTEKITGFINSVGLVPSALMHELGLTGTMKLRDAHAELIKNTLVSQSTYIFLTGNPGIGKTTAIVDFLKAHIDEGFLFFYVSPRKQVNLDIIEKFKDKNTRKLCSDKLLAINTNSNLITDNCGRYTVQYTSNQRQGKFTEKSVDFLDSRDVEQKARRSDRLKRTKEDVIQDIGQKKLGVLNSICEAISTIIEQKTSNNIIATASIQALKMTDTGNTLKHFDKIFRSAYNTKEGQVLPQKMQEISGRIKHLFIMIDKITGDDGGVEFLDGIHQIIDRYQLMDSQHGFNTKVIVADASIVDKNVIIQHLSDTSPEPDKIYFRRAVDTAQPLSVQPLTFKGLQATVINTNSYPASSLSISYQVLVESCKFSEEAGLKQKYNLEAGLQNEILKDIESLLQRSDVEQVIVYIQNKRKLAELIDKIKRHRGKFEKCTDYLEIHANISEEEKKEIQKHQENVKVIFMTASGSRGLSFPKAKHILVEIPKFEIEKNLMEVIQVIYRGRGNEHIDNQDKELVFYLAEQAVYYQDDPQISLQESVLSLLNILLILKASIMTRIFGYGRIGRDNFILIPIGGKSVFAAGETFSAQMVNLIRQLKTEYQQTKSDVLLKQVYTNLEKLLGRADFVIQNATESNYLALRESFNNKFLQISHTLDKLLDLGEIEPGYISGNLLIVPIANNTLEETYQMRLADIATYANEELWKNMHEIIRRKSSYPESLRFAIKDAMELVKKLRDGVEKTQRLEQSSQHTDQYYALPLFAFISGEVMSKYFANESEEPEDQRFRDILAAYIRLLYPVGNILPIGHNYKDFPFVVFRSYSLEEIRQKLLTDKYLLNSHELNVLNLILSQET</sequence>
<keyword evidence="3" id="KW-1185">Reference proteome</keyword>
<dbReference type="EMBL" id="CP003642">
    <property type="protein sequence ID" value="AFZ25275.1"/>
    <property type="molecule type" value="Genomic_DNA"/>
</dbReference>
<protein>
    <recommendedName>
        <fullName evidence="1">Helicase C-terminal domain-containing protein</fullName>
    </recommendedName>
</protein>
<evidence type="ECO:0000259" key="1">
    <source>
        <dbReference type="PROSITE" id="PS51194"/>
    </source>
</evidence>
<dbReference type="RefSeq" id="WP_015208527.1">
    <property type="nucleotide sequence ID" value="NC_019757.1"/>
</dbReference>
<dbReference type="Proteomes" id="UP000010475">
    <property type="component" value="Chromosome"/>
</dbReference>
<dbReference type="PATRIC" id="fig|56107.3.peg.3407"/>
<organism evidence="2 3">
    <name type="scientific">Cylindrospermum stagnale PCC 7417</name>
    <dbReference type="NCBI Taxonomy" id="56107"/>
    <lineage>
        <taxon>Bacteria</taxon>
        <taxon>Bacillati</taxon>
        <taxon>Cyanobacteriota</taxon>
        <taxon>Cyanophyceae</taxon>
        <taxon>Nostocales</taxon>
        <taxon>Nostocaceae</taxon>
        <taxon>Cylindrospermum</taxon>
    </lineage>
</organism>
<evidence type="ECO:0000313" key="3">
    <source>
        <dbReference type="Proteomes" id="UP000010475"/>
    </source>
</evidence>
<dbReference type="Pfam" id="PF00271">
    <property type="entry name" value="Helicase_C"/>
    <property type="match status" value="1"/>
</dbReference>
<proteinExistence type="predicted"/>
<dbReference type="OrthoDB" id="5557210at2"/>
<gene>
    <name evidence="2" type="ORF">Cylst_3107</name>
</gene>
<name>K9WY33_9NOST</name>
<dbReference type="KEGG" id="csg:Cylst_3107"/>
<accession>K9WY33</accession>
<dbReference type="HOGENOM" id="CLU_265999_0_0_3"/>
<dbReference type="SUPFAM" id="SSF52540">
    <property type="entry name" value="P-loop containing nucleoside triphosphate hydrolases"/>
    <property type="match status" value="2"/>
</dbReference>
<dbReference type="AlphaFoldDB" id="K9WY33"/>
<dbReference type="eggNOG" id="COG0513">
    <property type="taxonomic scope" value="Bacteria"/>
</dbReference>
<evidence type="ECO:0000313" key="2">
    <source>
        <dbReference type="EMBL" id="AFZ25275.1"/>
    </source>
</evidence>
<feature type="domain" description="Helicase C-terminal" evidence="1">
    <location>
        <begin position="750"/>
        <end position="902"/>
    </location>
</feature>
<reference evidence="2 3" key="1">
    <citation type="submission" date="2012-06" db="EMBL/GenBank/DDBJ databases">
        <title>Finished chromosome of genome of Cylindrospermum stagnale PCC 7417.</title>
        <authorList>
            <consortium name="US DOE Joint Genome Institute"/>
            <person name="Gugger M."/>
            <person name="Coursin T."/>
            <person name="Rippka R."/>
            <person name="Tandeau De Marsac N."/>
            <person name="Huntemann M."/>
            <person name="Wei C.-L."/>
            <person name="Han J."/>
            <person name="Detter J.C."/>
            <person name="Han C."/>
            <person name="Tapia R."/>
            <person name="Chen A."/>
            <person name="Kyrpides N."/>
            <person name="Mavromatis K."/>
            <person name="Markowitz V."/>
            <person name="Szeto E."/>
            <person name="Ivanova N."/>
            <person name="Pagani I."/>
            <person name="Pati A."/>
            <person name="Goodwin L."/>
            <person name="Nordberg H.P."/>
            <person name="Cantor M.N."/>
            <person name="Hua S.X."/>
            <person name="Woyke T."/>
            <person name="Kerfeld C.A."/>
        </authorList>
    </citation>
    <scope>NUCLEOTIDE SEQUENCE [LARGE SCALE GENOMIC DNA]</scope>
    <source>
        <strain evidence="2 3">PCC 7417</strain>
    </source>
</reference>